<name>A0A067R4T1_ZOONE</name>
<accession>A0A067R4T1</accession>
<evidence type="ECO:0000313" key="1">
    <source>
        <dbReference type="EMBL" id="KDR17211.1"/>
    </source>
</evidence>
<organism evidence="1 2">
    <name type="scientific">Zootermopsis nevadensis</name>
    <name type="common">Dampwood termite</name>
    <dbReference type="NCBI Taxonomy" id="136037"/>
    <lineage>
        <taxon>Eukaryota</taxon>
        <taxon>Metazoa</taxon>
        <taxon>Ecdysozoa</taxon>
        <taxon>Arthropoda</taxon>
        <taxon>Hexapoda</taxon>
        <taxon>Insecta</taxon>
        <taxon>Pterygota</taxon>
        <taxon>Neoptera</taxon>
        <taxon>Polyneoptera</taxon>
        <taxon>Dictyoptera</taxon>
        <taxon>Blattodea</taxon>
        <taxon>Blattoidea</taxon>
        <taxon>Termitoidae</taxon>
        <taxon>Termopsidae</taxon>
        <taxon>Zootermopsis</taxon>
    </lineage>
</organism>
<dbReference type="Proteomes" id="UP000027135">
    <property type="component" value="Unassembled WGS sequence"/>
</dbReference>
<reference evidence="1 2" key="1">
    <citation type="journal article" date="2014" name="Nat. Commun.">
        <title>Molecular traces of alternative social organization in a termite genome.</title>
        <authorList>
            <person name="Terrapon N."/>
            <person name="Li C."/>
            <person name="Robertson H.M."/>
            <person name="Ji L."/>
            <person name="Meng X."/>
            <person name="Booth W."/>
            <person name="Chen Z."/>
            <person name="Childers C.P."/>
            <person name="Glastad K.M."/>
            <person name="Gokhale K."/>
            <person name="Gowin J."/>
            <person name="Gronenberg W."/>
            <person name="Hermansen R.A."/>
            <person name="Hu H."/>
            <person name="Hunt B.G."/>
            <person name="Huylmans A.K."/>
            <person name="Khalil S.M."/>
            <person name="Mitchell R.D."/>
            <person name="Munoz-Torres M.C."/>
            <person name="Mustard J.A."/>
            <person name="Pan H."/>
            <person name="Reese J.T."/>
            <person name="Scharf M.E."/>
            <person name="Sun F."/>
            <person name="Vogel H."/>
            <person name="Xiao J."/>
            <person name="Yang W."/>
            <person name="Yang Z."/>
            <person name="Yang Z."/>
            <person name="Zhou J."/>
            <person name="Zhu J."/>
            <person name="Brent C.S."/>
            <person name="Elsik C.G."/>
            <person name="Goodisman M.A."/>
            <person name="Liberles D.A."/>
            <person name="Roe R.M."/>
            <person name="Vargo E.L."/>
            <person name="Vilcinskas A."/>
            <person name="Wang J."/>
            <person name="Bornberg-Bauer E."/>
            <person name="Korb J."/>
            <person name="Zhang G."/>
            <person name="Liebig J."/>
        </authorList>
    </citation>
    <scope>NUCLEOTIDE SEQUENCE [LARGE SCALE GENOMIC DNA]</scope>
    <source>
        <tissue evidence="1">Whole organism</tissue>
    </source>
</reference>
<protein>
    <submittedName>
        <fullName evidence="1">Uncharacterized protein</fullName>
    </submittedName>
</protein>
<sequence>MVRGCRGKCFTDNRTSQTVLNSEAERTRVVLKPLIPAVPLQCTNRGRWTSRAPVTTESACSSCRVSSSRFQTIHCSVFDGGLVQTLPQKHHRRLKTDLRSIHLKNYYIIFL</sequence>
<dbReference type="AlphaFoldDB" id="A0A067R4T1"/>
<dbReference type="InParanoid" id="A0A067R4T1"/>
<evidence type="ECO:0000313" key="2">
    <source>
        <dbReference type="Proteomes" id="UP000027135"/>
    </source>
</evidence>
<proteinExistence type="predicted"/>
<keyword evidence="2" id="KW-1185">Reference proteome</keyword>
<dbReference type="EMBL" id="KK852750">
    <property type="protein sequence ID" value="KDR17211.1"/>
    <property type="molecule type" value="Genomic_DNA"/>
</dbReference>
<gene>
    <name evidence="1" type="ORF">L798_08314</name>
</gene>